<dbReference type="Gene3D" id="2.90.10.10">
    <property type="entry name" value="Bulb-type lectin domain"/>
    <property type="match status" value="1"/>
</dbReference>
<protein>
    <recommendedName>
        <fullName evidence="5">Bulb-type lectin domain-containing protein</fullName>
    </recommendedName>
</protein>
<sequence length="756" mass="85597">MSSSSASVSFFFLLSLIFAIANAQVPANETFKFVNEGGLGEYFNEYNANYRMSGIYNDPFQLGFYNTTPNAFTLALRLGIKKQEPVFRWVWEANRGKPVRENAVFSLGADGNLVLAEADGTVSFDYPTDTLLVGQSLRVGRVTKLVSRLSVKENVDGPYSFVMEPRRLAFYYKRSNVPRPILYYTFPFSYTGLKNLTLKSSPGTRHYELTLDSSDGNNFIMDRPKYNSTISFLRIDIDGNLRVFTYSQEVDFLPEEERFTLFGKISRGNDGINWGNECQMPDKCGKLGLCEDEQCVACPTENGLIGWSKENCEPTQVNFCGTKDFHYYKLESVVHYMCTFNYFDGIGANISIEACGKRCSSDCRCVGYFYDTSFPTCWIAFDLKTLTKVPDSPIANNMPFSSAILLFSFLLLTSLIHSTANAQVPANETVKFVNKGELGSFYYNEYNADHRMSGIYNDLFNLGFYNTTPNAYTLALLFGSMDRKAVFRWVWEANRGKPVRENAVLSFGTDGNLVLAEADVTVVWQSNTANKGVVRFELLSSGNMVLRDSKGKFIWQSFDYPTDTLLVGQSLRVSRVTKLISRLSIKENVDGPHSFVMEPKRLALYYKSSNAPRPLVYYTFPISYKGLKNLTLKSSPETMYKLTLVSSDGNSLVLDRPKYDSTISFLRLSMDGNLRIFTFPREVDWLPEEGRFWLPEEERFTLFGKDSRGSNAINWENECQMPDKCGELGLCEDNQCIACPTEKGLIGWSKECEPKQ</sequence>
<evidence type="ECO:0000313" key="7">
    <source>
        <dbReference type="Proteomes" id="UP000236630"/>
    </source>
</evidence>
<feature type="non-terminal residue" evidence="6">
    <location>
        <position position="756"/>
    </location>
</feature>
<feature type="domain" description="Bulb-type lectin" evidence="5">
    <location>
        <begin position="437"/>
        <end position="559"/>
    </location>
</feature>
<gene>
    <name evidence="6" type="ORF">CUMW_260460</name>
</gene>
<keyword evidence="2" id="KW-1015">Disulfide bond</keyword>
<dbReference type="SUPFAM" id="SSF51110">
    <property type="entry name" value="alpha-D-mannose-specific plant lectins"/>
    <property type="match status" value="2"/>
</dbReference>
<organism evidence="6 7">
    <name type="scientific">Citrus unshiu</name>
    <name type="common">Satsuma mandarin</name>
    <name type="synonym">Citrus nobilis var. unshiu</name>
    <dbReference type="NCBI Taxonomy" id="55188"/>
    <lineage>
        <taxon>Eukaryota</taxon>
        <taxon>Viridiplantae</taxon>
        <taxon>Streptophyta</taxon>
        <taxon>Embryophyta</taxon>
        <taxon>Tracheophyta</taxon>
        <taxon>Spermatophyta</taxon>
        <taxon>Magnoliopsida</taxon>
        <taxon>eudicotyledons</taxon>
        <taxon>Gunneridae</taxon>
        <taxon>Pentapetalae</taxon>
        <taxon>rosids</taxon>
        <taxon>malvids</taxon>
        <taxon>Sapindales</taxon>
        <taxon>Rutaceae</taxon>
        <taxon>Aurantioideae</taxon>
        <taxon>Citrus</taxon>
    </lineage>
</organism>
<dbReference type="Proteomes" id="UP000236630">
    <property type="component" value="Unassembled WGS sequence"/>
</dbReference>
<keyword evidence="3" id="KW-0325">Glycoprotein</keyword>
<keyword evidence="7" id="KW-1185">Reference proteome</keyword>
<proteinExistence type="predicted"/>
<evidence type="ECO:0000256" key="2">
    <source>
        <dbReference type="ARBA" id="ARBA00023157"/>
    </source>
</evidence>
<feature type="signal peptide" evidence="4">
    <location>
        <begin position="1"/>
        <end position="23"/>
    </location>
</feature>
<evidence type="ECO:0000256" key="1">
    <source>
        <dbReference type="ARBA" id="ARBA00022729"/>
    </source>
</evidence>
<reference evidence="6 7" key="1">
    <citation type="journal article" date="2017" name="Front. Genet.">
        <title>Draft sequencing of the heterozygous diploid genome of Satsuma (Citrus unshiu Marc.) using a hybrid assembly approach.</title>
        <authorList>
            <person name="Shimizu T."/>
            <person name="Tanizawa Y."/>
            <person name="Mochizuki T."/>
            <person name="Nagasaki H."/>
            <person name="Yoshioka T."/>
            <person name="Toyoda A."/>
            <person name="Fujiyama A."/>
            <person name="Kaminuma E."/>
            <person name="Nakamura Y."/>
        </authorList>
    </citation>
    <scope>NUCLEOTIDE SEQUENCE [LARGE SCALE GENOMIC DNA]</scope>
    <source>
        <strain evidence="7">cv. Miyagawa wase</strain>
    </source>
</reference>
<evidence type="ECO:0000256" key="3">
    <source>
        <dbReference type="ARBA" id="ARBA00023180"/>
    </source>
</evidence>
<dbReference type="PROSITE" id="PS50927">
    <property type="entry name" value="BULB_LECTIN"/>
    <property type="match status" value="1"/>
</dbReference>
<dbReference type="EMBL" id="BDQV01000786">
    <property type="protein sequence ID" value="GAY67955.1"/>
    <property type="molecule type" value="Genomic_DNA"/>
</dbReference>
<dbReference type="InterPro" id="IPR001480">
    <property type="entry name" value="Bulb-type_lectin_dom"/>
</dbReference>
<keyword evidence="1 4" id="KW-0732">Signal</keyword>
<dbReference type="GO" id="GO:0009505">
    <property type="term" value="C:plant-type cell wall"/>
    <property type="evidence" value="ECO:0007669"/>
    <property type="project" value="TreeGrafter"/>
</dbReference>
<evidence type="ECO:0000256" key="4">
    <source>
        <dbReference type="SAM" id="SignalP"/>
    </source>
</evidence>
<feature type="chain" id="PRO_5014167648" description="Bulb-type lectin domain-containing protein" evidence="4">
    <location>
        <begin position="24"/>
        <end position="756"/>
    </location>
</feature>
<name>A0A2H5QUI7_CITUN</name>
<dbReference type="PANTHER" id="PTHR32444:SF10">
    <property type="entry name" value="CURCULIN-LIKE (MANNOSE-BINDING) LECTIN FAMILY PROTEIN-RELATED"/>
    <property type="match status" value="1"/>
</dbReference>
<dbReference type="STRING" id="55188.A0A2H5QUI7"/>
<dbReference type="Pfam" id="PF01453">
    <property type="entry name" value="B_lectin"/>
    <property type="match status" value="1"/>
</dbReference>
<dbReference type="InterPro" id="IPR036426">
    <property type="entry name" value="Bulb-type_lectin_dom_sf"/>
</dbReference>
<dbReference type="CDD" id="cd00028">
    <property type="entry name" value="B_lectin"/>
    <property type="match status" value="1"/>
</dbReference>
<evidence type="ECO:0000313" key="6">
    <source>
        <dbReference type="EMBL" id="GAY67955.1"/>
    </source>
</evidence>
<dbReference type="AlphaFoldDB" id="A0A2H5QUI7"/>
<dbReference type="PANTHER" id="PTHR32444">
    <property type="entry name" value="BULB-TYPE LECTIN DOMAIN-CONTAINING PROTEIN"/>
    <property type="match status" value="1"/>
</dbReference>
<comment type="caution">
    <text evidence="6">The sequence shown here is derived from an EMBL/GenBank/DDBJ whole genome shotgun (WGS) entry which is preliminary data.</text>
</comment>
<evidence type="ECO:0000259" key="5">
    <source>
        <dbReference type="PROSITE" id="PS50927"/>
    </source>
</evidence>
<accession>A0A2H5QUI7</accession>
<dbReference type="SMART" id="SM00108">
    <property type="entry name" value="B_lectin"/>
    <property type="match status" value="2"/>
</dbReference>